<proteinExistence type="predicted"/>
<sequence length="342" mass="38116">MATLTQSTQDMVDAYKQLDGYGRYIDTIETMNDTSQDILDDWSWMECNSGQKHTRSIRTGLPTVAWGALYEGIPQSKSSKQTVDDTTGFVESLADVDKRQIKLYAENATAFRQAEARTHIESMSQELMRALFYYDPATNARHPKGLGARFSKKATSGAGAQIVDAGGTGSDNTSIYMVEWSYDGLSVIYPKGTVGGIQRENKGEQRVLDANGNPYFVEEEMFSAQCGFTLGDWQRCAAIRNIDASELAAGNVDIYAYMRKAYWKLKSRRVRKVANQSSPGRIAIYCNRDVLEALDALGTNSGANDNFTRLRLMEIQGKEVETYRGFPLRETDAILNTEARVV</sequence>
<dbReference type="InterPro" id="IPR048813">
    <property type="entry name" value="GP7-like"/>
</dbReference>
<comment type="caution">
    <text evidence="1">The sequence shown here is derived from an EMBL/GenBank/DDBJ whole genome shotgun (WGS) entry which is preliminary data.</text>
</comment>
<reference evidence="2" key="1">
    <citation type="journal article" date="2019" name="Int. J. Syst. Evol. Microbiol.">
        <title>The Global Catalogue of Microorganisms (GCM) 10K type strain sequencing project: providing services to taxonomists for standard genome sequencing and annotation.</title>
        <authorList>
            <consortium name="The Broad Institute Genomics Platform"/>
            <consortium name="The Broad Institute Genome Sequencing Center for Infectious Disease"/>
            <person name="Wu L."/>
            <person name="Ma J."/>
        </authorList>
    </citation>
    <scope>NUCLEOTIDE SEQUENCE [LARGE SCALE GENOMIC DNA]</scope>
    <source>
        <strain evidence="2">CGMCC 1.12664</strain>
    </source>
</reference>
<evidence type="ECO:0000313" key="1">
    <source>
        <dbReference type="EMBL" id="GGE29944.1"/>
    </source>
</evidence>
<organism evidence="1 2">
    <name type="scientific">Primorskyibacter flagellatus</name>
    <dbReference type="NCBI Taxonomy" id="1387277"/>
    <lineage>
        <taxon>Bacteria</taxon>
        <taxon>Pseudomonadati</taxon>
        <taxon>Pseudomonadota</taxon>
        <taxon>Alphaproteobacteria</taxon>
        <taxon>Rhodobacterales</taxon>
        <taxon>Roseobacteraceae</taxon>
        <taxon>Primorskyibacter</taxon>
    </lineage>
</organism>
<evidence type="ECO:0000313" key="2">
    <source>
        <dbReference type="Proteomes" id="UP000612855"/>
    </source>
</evidence>
<dbReference type="Proteomes" id="UP000612855">
    <property type="component" value="Unassembled WGS sequence"/>
</dbReference>
<dbReference type="EMBL" id="BMFJ01000001">
    <property type="protein sequence ID" value="GGE29944.1"/>
    <property type="molecule type" value="Genomic_DNA"/>
</dbReference>
<dbReference type="RefSeq" id="WP_188477268.1">
    <property type="nucleotide sequence ID" value="NZ_BMFJ01000001.1"/>
</dbReference>
<dbReference type="NCBIfam" id="NF045672">
    <property type="entry name" value="MCP_gp7_epsi_15"/>
    <property type="match status" value="1"/>
</dbReference>
<name>A0A917EE12_9RHOB</name>
<dbReference type="Pfam" id="PF20911">
    <property type="entry name" value="GP7"/>
    <property type="match status" value="1"/>
</dbReference>
<protein>
    <submittedName>
        <fullName evidence="1">Uncharacterized protein</fullName>
    </submittedName>
</protein>
<gene>
    <name evidence="1" type="ORF">GCM10011360_17510</name>
</gene>
<keyword evidence="2" id="KW-1185">Reference proteome</keyword>
<dbReference type="AlphaFoldDB" id="A0A917EE12"/>
<accession>A0A917EE12</accession>